<keyword evidence="5 6" id="KW-0472">Membrane</keyword>
<dbReference type="Gene3D" id="1.10.1450.10">
    <property type="entry name" value="Tetraspanin"/>
    <property type="match status" value="1"/>
</dbReference>
<feature type="transmembrane region" description="Helical" evidence="6">
    <location>
        <begin position="59"/>
        <end position="81"/>
    </location>
</feature>
<keyword evidence="7" id="KW-1185">Reference proteome</keyword>
<dbReference type="GO" id="GO:0005886">
    <property type="term" value="C:plasma membrane"/>
    <property type="evidence" value="ECO:0007669"/>
    <property type="project" value="TreeGrafter"/>
</dbReference>
<dbReference type="InterPro" id="IPR018499">
    <property type="entry name" value="Tetraspanin/Peripherin"/>
</dbReference>
<evidence type="ECO:0000256" key="4">
    <source>
        <dbReference type="ARBA" id="ARBA00022989"/>
    </source>
</evidence>
<dbReference type="Pfam" id="PF00335">
    <property type="entry name" value="Tetraspanin"/>
    <property type="match status" value="1"/>
</dbReference>
<dbReference type="Proteomes" id="UP000887566">
    <property type="component" value="Unplaced"/>
</dbReference>
<sequence>MARKRQRAFAAKVCRYLLLILNFVALICSIGALGVGMNAMWEHQALEYILGSNLFSSSAYILIAVGSLSFVLIAIGCFAAITQFKCLLVIYTVCLLTVVLMSIVGGAMGFVLRRQIGPPIMERMELSLKQFYGHPKETQLTEAWDYMQSTFGCCAVSERTGSNHLLWTQSEWFSRQTRYPKERVPASCCPTCLTIYERYCGDDYTRQNGSLHDRICIASSKMCSYASTEYVNLGLCQGNGDEAPDDWPIEAYMNLEGCFPVFQREMRNYATVIGSASFGLAGILLLAVICAFVLYRLNDTPSYTPTIRS</sequence>
<evidence type="ECO:0000256" key="3">
    <source>
        <dbReference type="ARBA" id="ARBA00022692"/>
    </source>
</evidence>
<evidence type="ECO:0000256" key="6">
    <source>
        <dbReference type="RuleBase" id="RU361218"/>
    </source>
</evidence>
<dbReference type="SUPFAM" id="SSF48652">
    <property type="entry name" value="Tetraspanin"/>
    <property type="match status" value="1"/>
</dbReference>
<feature type="transmembrane region" description="Helical" evidence="6">
    <location>
        <begin position="88"/>
        <end position="112"/>
    </location>
</feature>
<accession>A0A914XRD7</accession>
<proteinExistence type="inferred from homology"/>
<feature type="transmembrane region" description="Helical" evidence="6">
    <location>
        <begin position="269"/>
        <end position="295"/>
    </location>
</feature>
<comment type="subcellular location">
    <subcellularLocation>
        <location evidence="1 6">Membrane</location>
        <topology evidence="1 6">Multi-pass membrane protein</topology>
    </subcellularLocation>
</comment>
<dbReference type="PANTHER" id="PTHR19282">
    <property type="entry name" value="TETRASPANIN"/>
    <property type="match status" value="1"/>
</dbReference>
<name>A0A914XRD7_9BILA</name>
<evidence type="ECO:0000256" key="5">
    <source>
        <dbReference type="ARBA" id="ARBA00023136"/>
    </source>
</evidence>
<dbReference type="WBParaSite" id="PSAMB.scaffold94size81209.g1930.t1">
    <property type="protein sequence ID" value="PSAMB.scaffold94size81209.g1930.t1"/>
    <property type="gene ID" value="PSAMB.scaffold94size81209.g1930"/>
</dbReference>
<evidence type="ECO:0000313" key="8">
    <source>
        <dbReference type="WBParaSite" id="PSAMB.scaffold94size81209.g1930.t1"/>
    </source>
</evidence>
<keyword evidence="4 6" id="KW-1133">Transmembrane helix</keyword>
<dbReference type="InterPro" id="IPR000301">
    <property type="entry name" value="Tetraspanin_animals"/>
</dbReference>
<evidence type="ECO:0000256" key="1">
    <source>
        <dbReference type="ARBA" id="ARBA00004141"/>
    </source>
</evidence>
<dbReference type="PIRSF" id="PIRSF002419">
    <property type="entry name" value="Tetraspanin"/>
    <property type="match status" value="1"/>
</dbReference>
<dbReference type="PRINTS" id="PR00259">
    <property type="entry name" value="TMFOUR"/>
</dbReference>
<evidence type="ECO:0000256" key="2">
    <source>
        <dbReference type="ARBA" id="ARBA00006840"/>
    </source>
</evidence>
<organism evidence="7 8">
    <name type="scientific">Plectus sambesii</name>
    <dbReference type="NCBI Taxonomy" id="2011161"/>
    <lineage>
        <taxon>Eukaryota</taxon>
        <taxon>Metazoa</taxon>
        <taxon>Ecdysozoa</taxon>
        <taxon>Nematoda</taxon>
        <taxon>Chromadorea</taxon>
        <taxon>Plectida</taxon>
        <taxon>Plectina</taxon>
        <taxon>Plectoidea</taxon>
        <taxon>Plectidae</taxon>
        <taxon>Plectus</taxon>
    </lineage>
</organism>
<comment type="similarity">
    <text evidence="2 6">Belongs to the tetraspanin (TM4SF) family.</text>
</comment>
<feature type="transmembrane region" description="Helical" evidence="6">
    <location>
        <begin position="16"/>
        <end position="39"/>
    </location>
</feature>
<protein>
    <recommendedName>
        <fullName evidence="6">Tetraspanin</fullName>
    </recommendedName>
</protein>
<reference evidence="8" key="1">
    <citation type="submission" date="2022-11" db="UniProtKB">
        <authorList>
            <consortium name="WormBaseParasite"/>
        </authorList>
    </citation>
    <scope>IDENTIFICATION</scope>
</reference>
<dbReference type="AlphaFoldDB" id="A0A914XRD7"/>
<dbReference type="PANTHER" id="PTHR19282:SF544">
    <property type="entry name" value="TETRASPANIN"/>
    <property type="match status" value="1"/>
</dbReference>
<evidence type="ECO:0000313" key="7">
    <source>
        <dbReference type="Proteomes" id="UP000887566"/>
    </source>
</evidence>
<keyword evidence="3 6" id="KW-0812">Transmembrane</keyword>
<dbReference type="InterPro" id="IPR008952">
    <property type="entry name" value="Tetraspanin_EC2_sf"/>
</dbReference>